<dbReference type="EMBL" id="JAVRRD010000045">
    <property type="protein sequence ID" value="KAK5044696.1"/>
    <property type="molecule type" value="Genomic_DNA"/>
</dbReference>
<comment type="caution">
    <text evidence="2">The sequence shown here is derived from an EMBL/GenBank/DDBJ whole genome shotgun (WGS) entry which is preliminary data.</text>
</comment>
<reference evidence="2 3" key="1">
    <citation type="submission" date="2023-08" db="EMBL/GenBank/DDBJ databases">
        <title>Black Yeasts Isolated from many extreme environments.</title>
        <authorList>
            <person name="Coleine C."/>
            <person name="Stajich J.E."/>
            <person name="Selbmann L."/>
        </authorList>
    </citation>
    <scope>NUCLEOTIDE SEQUENCE [LARGE SCALE GENOMIC DNA]</scope>
    <source>
        <strain evidence="2 3">CCFEE 5792</strain>
    </source>
</reference>
<dbReference type="GeneID" id="89978745"/>
<evidence type="ECO:0000313" key="2">
    <source>
        <dbReference type="EMBL" id="KAK5044696.1"/>
    </source>
</evidence>
<sequence length="70" mass="7689">MLKTRTSPRVGKLAINLEDNGVDSFNALREQGNITDDSDIEQQVIYKNEEKKPTIKPEDGGDGALASLED</sequence>
<organism evidence="2 3">
    <name type="scientific">Exophiala bonariae</name>
    <dbReference type="NCBI Taxonomy" id="1690606"/>
    <lineage>
        <taxon>Eukaryota</taxon>
        <taxon>Fungi</taxon>
        <taxon>Dikarya</taxon>
        <taxon>Ascomycota</taxon>
        <taxon>Pezizomycotina</taxon>
        <taxon>Eurotiomycetes</taxon>
        <taxon>Chaetothyriomycetidae</taxon>
        <taxon>Chaetothyriales</taxon>
        <taxon>Herpotrichiellaceae</taxon>
        <taxon>Exophiala</taxon>
    </lineage>
</organism>
<gene>
    <name evidence="2" type="ORF">LTR84_010588</name>
</gene>
<evidence type="ECO:0000313" key="3">
    <source>
        <dbReference type="Proteomes" id="UP001358417"/>
    </source>
</evidence>
<keyword evidence="3" id="KW-1185">Reference proteome</keyword>
<proteinExistence type="predicted"/>
<evidence type="ECO:0000256" key="1">
    <source>
        <dbReference type="SAM" id="MobiDB-lite"/>
    </source>
</evidence>
<accession>A0AAV9MTG2</accession>
<feature type="region of interest" description="Disordered" evidence="1">
    <location>
        <begin position="32"/>
        <end position="70"/>
    </location>
</feature>
<dbReference type="AlphaFoldDB" id="A0AAV9MTG2"/>
<name>A0AAV9MTG2_9EURO</name>
<protein>
    <submittedName>
        <fullName evidence="2">Uncharacterized protein</fullName>
    </submittedName>
</protein>
<feature type="compositionally biased region" description="Basic and acidic residues" evidence="1">
    <location>
        <begin position="47"/>
        <end position="59"/>
    </location>
</feature>
<dbReference type="RefSeq" id="XP_064700350.1">
    <property type="nucleotide sequence ID" value="XM_064854124.1"/>
</dbReference>
<dbReference type="Proteomes" id="UP001358417">
    <property type="component" value="Unassembled WGS sequence"/>
</dbReference>